<dbReference type="AlphaFoldDB" id="A0A1X7K4Z7"/>
<dbReference type="GO" id="GO:0009279">
    <property type="term" value="C:cell outer membrane"/>
    <property type="evidence" value="ECO:0007669"/>
    <property type="project" value="UniProtKB-SubCell"/>
</dbReference>
<dbReference type="Proteomes" id="UP000192980">
    <property type="component" value="Unassembled WGS sequence"/>
</dbReference>
<protein>
    <submittedName>
        <fullName evidence="8">TonB-linked outer membrane protein, SusC/RagA family</fullName>
    </submittedName>
</protein>
<dbReference type="Gene3D" id="2.40.170.20">
    <property type="entry name" value="TonB-dependent receptor, beta-barrel domain"/>
    <property type="match status" value="1"/>
</dbReference>
<name>A0A1X7K4Z7_9SPHI</name>
<dbReference type="RefSeq" id="WP_085473290.1">
    <property type="nucleotide sequence ID" value="NZ_CP038029.1"/>
</dbReference>
<dbReference type="InterPro" id="IPR037066">
    <property type="entry name" value="Plug_dom_sf"/>
</dbReference>
<evidence type="ECO:0000256" key="1">
    <source>
        <dbReference type="ARBA" id="ARBA00004571"/>
    </source>
</evidence>
<dbReference type="InterPro" id="IPR008969">
    <property type="entry name" value="CarboxyPept-like_regulatory"/>
</dbReference>
<dbReference type="InterPro" id="IPR023997">
    <property type="entry name" value="TonB-dep_OMP_SusC/RagA_CS"/>
</dbReference>
<accession>A0A1X7K4Z7</accession>
<sequence>MNFFLNPFLQKGRGSLSHKNLRHAAWKADIISLEKSFLFARYLPKTLMKINLVALLMGLGLSSVNANTYAQQVTLKRQKASLEAVLKDFEKQSGYTFFYKKTDLAGIQGVTVDVKNMPLEQALNKVLRTNNFTFDYFGKAIVIKKSQALVRQEQSKELPMRGLEKVVELQQTYVRGKVVDEQGKPLAGVTVSLRGQPKKGVASNERGEFTLPISASNQEFVFQLIGYKTVTQRMRGTSDIQVVTLSVAQGELEEVVVSTGIFKKEDKSFTGASRTVTTKELRQYGSRNLVTSLRNIDPSFNIIDNNLFGSDPNRLPEVQLRGNSSIPNVNEIQSETNSQLNTPLIVLDGFQSSLQALIDINENDVASITILKDAAATALYGSRGANGVIVITTKLPQPGKLRISFGSELKVEAPDLNGYNLLKAKDKLELERLAGRYNSPNASTDIPLKRYYNFLLDEVNRGVETDWLAIPVRTSYALRSNLRLEGGDGQFRYAAAIQNNNTAGVMKGSSRNTINGSITLSYAYKDLIFRNYLNINNIKSAISPYGTFSDYVKLNPYWSPYDADGNVNRFLGDPGTTDYSGAWQTLPTNPLYNATLRTFNKANQTDITNQTAVEWNLTQGLRLMGKFSFTKSDRQNDAFRPAEHTAFANYTGDDVFRKGDYELGINNGMRYEGAINMSYNKRIKEKHQIFVGAEANTYQEKTSNISILAEGFPNANLDFPSMALQYEKDGKPNGGEYFYRTVGFVGNANYNYDNRYFVDGTFRMDGSSQFGSEKRFAPFWSLGLGWNLHEESFFQKGGVVDRFKLRGSLGTSGSTKFNTYQAMTTYAYYTSDRYYNWNGSYLMGIGNPDLKWQQVLKYNVGADIDLFNKYVLLQANYYMEDTKDLVSSITTPASNGFSFYTANIGKLRNKGFELYATVYLMKDPQNVTWAISGTVFHNKNRVLETSQALKDAQKVLRDDPNTPGKMYLEGYSSNEIWVVPSLGIDPSTGKELYLSADGTPTYTWRAADVAAVGNTDPKLWGSFNTMVRYKGFTFNAAMGYKFGGQAYNRTLVDRVEMSSFQYNVDERVFTGRWQVPGDYAPFKGLLNTTPTYKTSRFVQDEKTIYARSFNFQYDFRYSKWVKQIGFENVNVGFDMTDPFVLSSIRQERGTSYPFSRQFTFSINATF</sequence>
<evidence type="ECO:0000256" key="7">
    <source>
        <dbReference type="PROSITE-ProRule" id="PRU01360"/>
    </source>
</evidence>
<dbReference type="Pfam" id="PF13715">
    <property type="entry name" value="CarbopepD_reg_2"/>
    <property type="match status" value="1"/>
</dbReference>
<keyword evidence="5 7" id="KW-0472">Membrane</keyword>
<dbReference type="SMART" id="SM00965">
    <property type="entry name" value="STN"/>
    <property type="match status" value="1"/>
</dbReference>
<evidence type="ECO:0000313" key="9">
    <source>
        <dbReference type="Proteomes" id="UP000192980"/>
    </source>
</evidence>
<proteinExistence type="inferred from homology"/>
<dbReference type="SUPFAM" id="SSF56935">
    <property type="entry name" value="Porins"/>
    <property type="match status" value="1"/>
</dbReference>
<evidence type="ECO:0000256" key="3">
    <source>
        <dbReference type="ARBA" id="ARBA00022452"/>
    </source>
</evidence>
<comment type="subcellular location">
    <subcellularLocation>
        <location evidence="1 7">Cell outer membrane</location>
        <topology evidence="1 7">Multi-pass membrane protein</topology>
    </subcellularLocation>
</comment>
<dbReference type="InterPro" id="IPR036942">
    <property type="entry name" value="Beta-barrel_TonB_sf"/>
</dbReference>
<dbReference type="Gene3D" id="3.55.50.30">
    <property type="match status" value="1"/>
</dbReference>
<evidence type="ECO:0000256" key="5">
    <source>
        <dbReference type="ARBA" id="ARBA00023136"/>
    </source>
</evidence>
<dbReference type="Pfam" id="PF07660">
    <property type="entry name" value="STN"/>
    <property type="match status" value="1"/>
</dbReference>
<dbReference type="InterPro" id="IPR011662">
    <property type="entry name" value="Secretin/TonB_short_N"/>
</dbReference>
<dbReference type="Pfam" id="PF07715">
    <property type="entry name" value="Plug"/>
    <property type="match status" value="1"/>
</dbReference>
<keyword evidence="4 7" id="KW-0812">Transmembrane</keyword>
<evidence type="ECO:0000256" key="4">
    <source>
        <dbReference type="ARBA" id="ARBA00022692"/>
    </source>
</evidence>
<dbReference type="NCBIfam" id="TIGR04056">
    <property type="entry name" value="OMP_RagA_SusC"/>
    <property type="match status" value="1"/>
</dbReference>
<organism evidence="8 9">
    <name type="scientific">Sphingobacterium psychroaquaticum</name>
    <dbReference type="NCBI Taxonomy" id="561061"/>
    <lineage>
        <taxon>Bacteria</taxon>
        <taxon>Pseudomonadati</taxon>
        <taxon>Bacteroidota</taxon>
        <taxon>Sphingobacteriia</taxon>
        <taxon>Sphingobacteriales</taxon>
        <taxon>Sphingobacteriaceae</taxon>
        <taxon>Sphingobacterium</taxon>
    </lineage>
</organism>
<dbReference type="NCBIfam" id="TIGR04057">
    <property type="entry name" value="SusC_RagA_signa"/>
    <property type="match status" value="1"/>
</dbReference>
<reference evidence="8 9" key="1">
    <citation type="submission" date="2017-04" db="EMBL/GenBank/DDBJ databases">
        <authorList>
            <person name="Afonso C.L."/>
            <person name="Miller P.J."/>
            <person name="Scott M.A."/>
            <person name="Spackman E."/>
            <person name="Goraichik I."/>
            <person name="Dimitrov K.M."/>
            <person name="Suarez D.L."/>
            <person name="Swayne D.E."/>
        </authorList>
    </citation>
    <scope>NUCLEOTIDE SEQUENCE [LARGE SCALE GENOMIC DNA]</scope>
    <source>
        <strain evidence="8 9">DSM 22418</strain>
    </source>
</reference>
<dbReference type="Gene3D" id="2.170.130.10">
    <property type="entry name" value="TonB-dependent receptor, plug domain"/>
    <property type="match status" value="1"/>
</dbReference>
<evidence type="ECO:0000313" key="8">
    <source>
        <dbReference type="EMBL" id="SMG35899.1"/>
    </source>
</evidence>
<dbReference type="STRING" id="561061.SAMN05660862_2560"/>
<keyword evidence="2 7" id="KW-0813">Transport</keyword>
<keyword evidence="3 7" id="KW-1134">Transmembrane beta strand</keyword>
<gene>
    <name evidence="8" type="ORF">SAMN05660862_2560</name>
</gene>
<evidence type="ECO:0000256" key="2">
    <source>
        <dbReference type="ARBA" id="ARBA00022448"/>
    </source>
</evidence>
<keyword evidence="9" id="KW-1185">Reference proteome</keyword>
<dbReference type="InterPro" id="IPR039426">
    <property type="entry name" value="TonB-dep_rcpt-like"/>
</dbReference>
<keyword evidence="6 7" id="KW-0998">Cell outer membrane</keyword>
<dbReference type="OrthoDB" id="1094723at2"/>
<dbReference type="SUPFAM" id="SSF49464">
    <property type="entry name" value="Carboxypeptidase regulatory domain-like"/>
    <property type="match status" value="1"/>
</dbReference>
<dbReference type="Gene3D" id="2.60.40.1120">
    <property type="entry name" value="Carboxypeptidase-like, regulatory domain"/>
    <property type="match status" value="1"/>
</dbReference>
<dbReference type="PROSITE" id="PS52016">
    <property type="entry name" value="TONB_DEPENDENT_REC_3"/>
    <property type="match status" value="1"/>
</dbReference>
<dbReference type="EMBL" id="FXAU01000004">
    <property type="protein sequence ID" value="SMG35899.1"/>
    <property type="molecule type" value="Genomic_DNA"/>
</dbReference>
<comment type="similarity">
    <text evidence="7">Belongs to the TonB-dependent receptor family.</text>
</comment>
<dbReference type="InterPro" id="IPR023996">
    <property type="entry name" value="TonB-dep_OMP_SusC/RagA"/>
</dbReference>
<dbReference type="InterPro" id="IPR012910">
    <property type="entry name" value="Plug_dom"/>
</dbReference>
<evidence type="ECO:0000256" key="6">
    <source>
        <dbReference type="ARBA" id="ARBA00023237"/>
    </source>
</evidence>